<sequence length="99" mass="12134">MTRFKAGKWSRETPSRQRFDMQDERIFIAEIIEQFNQGKPFNTESFMEYIFEKRLEVVTRHWVRSFLGRYSDEVTEKYCKPKEETRLKLTLPKRCMAKE</sequence>
<accession>A0A5J4VJN3</accession>
<name>A0A5J4VJN3_9EUKA</name>
<evidence type="ECO:0000313" key="1">
    <source>
        <dbReference type="EMBL" id="KAA6382646.1"/>
    </source>
</evidence>
<dbReference type="Proteomes" id="UP000324800">
    <property type="component" value="Unassembled WGS sequence"/>
</dbReference>
<dbReference type="OrthoDB" id="5396311at2759"/>
<organism evidence="1 2">
    <name type="scientific">Streblomastix strix</name>
    <dbReference type="NCBI Taxonomy" id="222440"/>
    <lineage>
        <taxon>Eukaryota</taxon>
        <taxon>Metamonada</taxon>
        <taxon>Preaxostyla</taxon>
        <taxon>Oxymonadida</taxon>
        <taxon>Streblomastigidae</taxon>
        <taxon>Streblomastix</taxon>
    </lineage>
</organism>
<comment type="caution">
    <text evidence="1">The sequence shown here is derived from an EMBL/GenBank/DDBJ whole genome shotgun (WGS) entry which is preliminary data.</text>
</comment>
<reference evidence="1 2" key="1">
    <citation type="submission" date="2019-03" db="EMBL/GenBank/DDBJ databases">
        <title>Single cell metagenomics reveals metabolic interactions within the superorganism composed of flagellate Streblomastix strix and complex community of Bacteroidetes bacteria on its surface.</title>
        <authorList>
            <person name="Treitli S.C."/>
            <person name="Kolisko M."/>
            <person name="Husnik F."/>
            <person name="Keeling P."/>
            <person name="Hampl V."/>
        </authorList>
    </citation>
    <scope>NUCLEOTIDE SEQUENCE [LARGE SCALE GENOMIC DNA]</scope>
    <source>
        <strain evidence="1">ST1C</strain>
    </source>
</reference>
<proteinExistence type="predicted"/>
<gene>
    <name evidence="1" type="ORF">EZS28_021825</name>
</gene>
<evidence type="ECO:0000313" key="2">
    <source>
        <dbReference type="Proteomes" id="UP000324800"/>
    </source>
</evidence>
<feature type="non-terminal residue" evidence="1">
    <location>
        <position position="99"/>
    </location>
</feature>
<protein>
    <submittedName>
        <fullName evidence="1">Uncharacterized protein</fullName>
    </submittedName>
</protein>
<dbReference type="AlphaFoldDB" id="A0A5J4VJN3"/>
<dbReference type="EMBL" id="SNRW01006663">
    <property type="protein sequence ID" value="KAA6382646.1"/>
    <property type="molecule type" value="Genomic_DNA"/>
</dbReference>